<dbReference type="FunFam" id="3.55.40.20:FF:000004">
    <property type="entry name" value="Superoxide dismutase [Fe]"/>
    <property type="match status" value="1"/>
</dbReference>
<dbReference type="InterPro" id="IPR050265">
    <property type="entry name" value="Fe/Mn_Superoxide_Dismutase"/>
</dbReference>
<evidence type="ECO:0000256" key="2">
    <source>
        <dbReference type="ARBA" id="ARBA00002170"/>
    </source>
</evidence>
<dbReference type="PRINTS" id="PR01703">
    <property type="entry name" value="MNSODISMTASE"/>
</dbReference>
<feature type="binding site" evidence="12">
    <location>
        <position position="121"/>
    </location>
    <ligand>
        <name>Mn(2+)</name>
        <dbReference type="ChEBI" id="CHEBI:29035"/>
    </ligand>
</feature>
<keyword evidence="14" id="KW-0732">Signal</keyword>
<keyword evidence="10" id="KW-0464">Manganese</keyword>
<comment type="cofactor">
    <cofactor evidence="1">
        <name>Mn(2+)</name>
        <dbReference type="ChEBI" id="CHEBI:29035"/>
    </cofactor>
</comment>
<evidence type="ECO:0000256" key="12">
    <source>
        <dbReference type="PIRSR" id="PIRSR000349-1"/>
    </source>
</evidence>
<dbReference type="GO" id="GO:0004784">
    <property type="term" value="F:superoxide dismutase activity"/>
    <property type="evidence" value="ECO:0007669"/>
    <property type="project" value="UniProtKB-EC"/>
</dbReference>
<dbReference type="Pfam" id="PF00081">
    <property type="entry name" value="Sod_Fe_N"/>
    <property type="match status" value="1"/>
</dbReference>
<reference evidence="18" key="1">
    <citation type="journal article" date="2021" name="BMC Genomics">
        <title>Chromosome-level genome assembly and manually-curated proteome of model necrotroph Parastagonospora nodorum Sn15 reveals a genome-wide trove of candidate effector homologs, and redundancy of virulence-related functions within an accessory chromosome.</title>
        <authorList>
            <person name="Bertazzoni S."/>
            <person name="Jones D.A.B."/>
            <person name="Phan H.T."/>
            <person name="Tan K.-C."/>
            <person name="Hane J.K."/>
        </authorList>
    </citation>
    <scope>NUCLEOTIDE SEQUENCE [LARGE SCALE GENOMIC DNA]</scope>
    <source>
        <strain evidence="18">SN15 / ATCC MYA-4574 / FGSC 10173)</strain>
    </source>
</reference>
<dbReference type="PIRSF" id="PIRSF000349">
    <property type="entry name" value="SODismutase"/>
    <property type="match status" value="1"/>
</dbReference>
<gene>
    <name evidence="17" type="ORF">JI435_001340</name>
</gene>
<comment type="subunit">
    <text evidence="5">Homotetramer.</text>
</comment>
<dbReference type="AlphaFoldDB" id="A0A7U2EPH9"/>
<keyword evidence="8 13" id="KW-0560">Oxidoreductase</keyword>
<dbReference type="PROSITE" id="PS00088">
    <property type="entry name" value="SOD_MN"/>
    <property type="match status" value="1"/>
</dbReference>
<dbReference type="EC" id="1.15.1.1" evidence="13"/>
<keyword evidence="7" id="KW-0809">Transit peptide</keyword>
<proteinExistence type="inferred from homology"/>
<feature type="domain" description="Manganese/iron superoxide dismutase N-terminal" evidence="15">
    <location>
        <begin position="38"/>
        <end position="128"/>
    </location>
</feature>
<keyword evidence="6 12" id="KW-0479">Metal-binding</keyword>
<evidence type="ECO:0000256" key="3">
    <source>
        <dbReference type="ARBA" id="ARBA00004305"/>
    </source>
</evidence>
<keyword evidence="18" id="KW-1185">Reference proteome</keyword>
<evidence type="ECO:0000256" key="10">
    <source>
        <dbReference type="ARBA" id="ARBA00023211"/>
    </source>
</evidence>
<accession>A0A7U2EPH9</accession>
<evidence type="ECO:0000256" key="13">
    <source>
        <dbReference type="RuleBase" id="RU000414"/>
    </source>
</evidence>
<dbReference type="OrthoDB" id="239262at2759"/>
<feature type="binding site" evidence="12">
    <location>
        <position position="63"/>
    </location>
    <ligand>
        <name>Mn(2+)</name>
        <dbReference type="ChEBI" id="CHEBI:29035"/>
    </ligand>
</feature>
<dbReference type="SUPFAM" id="SSF54719">
    <property type="entry name" value="Fe,Mn superoxide dismutase (SOD), C-terminal domain"/>
    <property type="match status" value="1"/>
</dbReference>
<dbReference type="VEuPathDB" id="FungiDB:JI435_001340"/>
<evidence type="ECO:0000256" key="5">
    <source>
        <dbReference type="ARBA" id="ARBA00011881"/>
    </source>
</evidence>
<comment type="subcellular location">
    <subcellularLocation>
        <location evidence="3">Mitochondrion matrix</location>
    </subcellularLocation>
</comment>
<evidence type="ECO:0000256" key="4">
    <source>
        <dbReference type="ARBA" id="ARBA00008714"/>
    </source>
</evidence>
<dbReference type="Gene3D" id="3.55.40.20">
    <property type="entry name" value="Iron/manganese superoxide dismutase, C-terminal domain"/>
    <property type="match status" value="1"/>
</dbReference>
<dbReference type="InterPro" id="IPR019833">
    <property type="entry name" value="Mn/Fe_SOD_BS"/>
</dbReference>
<feature type="chain" id="PRO_5031426605" description="Superoxide dismutase" evidence="14">
    <location>
        <begin position="24"/>
        <end position="260"/>
    </location>
</feature>
<dbReference type="InterPro" id="IPR001189">
    <property type="entry name" value="Mn/Fe_SOD"/>
</dbReference>
<comment type="similarity">
    <text evidence="4 13">Belongs to the iron/manganese superoxide dismutase family.</text>
</comment>
<organism evidence="17 18">
    <name type="scientific">Phaeosphaeria nodorum (strain SN15 / ATCC MYA-4574 / FGSC 10173)</name>
    <name type="common">Glume blotch fungus</name>
    <name type="synonym">Parastagonospora nodorum</name>
    <dbReference type="NCBI Taxonomy" id="321614"/>
    <lineage>
        <taxon>Eukaryota</taxon>
        <taxon>Fungi</taxon>
        <taxon>Dikarya</taxon>
        <taxon>Ascomycota</taxon>
        <taxon>Pezizomycotina</taxon>
        <taxon>Dothideomycetes</taxon>
        <taxon>Pleosporomycetidae</taxon>
        <taxon>Pleosporales</taxon>
        <taxon>Pleosporineae</taxon>
        <taxon>Phaeosphaeriaceae</taxon>
        <taxon>Parastagonospora</taxon>
    </lineage>
</organism>
<evidence type="ECO:0000256" key="8">
    <source>
        <dbReference type="ARBA" id="ARBA00023002"/>
    </source>
</evidence>
<dbReference type="Gene3D" id="1.10.287.990">
    <property type="entry name" value="Fe,Mn superoxide dismutase (SOD) domain"/>
    <property type="match status" value="1"/>
</dbReference>
<feature type="binding site" evidence="12">
    <location>
        <position position="211"/>
    </location>
    <ligand>
        <name>Mn(2+)</name>
        <dbReference type="ChEBI" id="CHEBI:29035"/>
    </ligand>
</feature>
<evidence type="ECO:0000256" key="9">
    <source>
        <dbReference type="ARBA" id="ARBA00023128"/>
    </source>
</evidence>
<dbReference type="InterPro" id="IPR036324">
    <property type="entry name" value="Mn/Fe_SOD_N_sf"/>
</dbReference>
<dbReference type="OMA" id="GSYEGWK"/>
<dbReference type="PANTHER" id="PTHR11404">
    <property type="entry name" value="SUPEROXIDE DISMUTASE 2"/>
    <property type="match status" value="1"/>
</dbReference>
<dbReference type="GO" id="GO:0046872">
    <property type="term" value="F:metal ion binding"/>
    <property type="evidence" value="ECO:0007669"/>
    <property type="project" value="UniProtKB-KW"/>
</dbReference>
<dbReference type="InterPro" id="IPR036314">
    <property type="entry name" value="SOD_C_sf"/>
</dbReference>
<feature type="domain" description="Manganese/iron superoxide dismutase C-terminal" evidence="16">
    <location>
        <begin position="143"/>
        <end position="244"/>
    </location>
</feature>
<dbReference type="InterPro" id="IPR019832">
    <property type="entry name" value="Mn/Fe_SOD_C"/>
</dbReference>
<comment type="catalytic activity">
    <reaction evidence="11 13">
        <text>2 superoxide + 2 H(+) = H2O2 + O2</text>
        <dbReference type="Rhea" id="RHEA:20696"/>
        <dbReference type="ChEBI" id="CHEBI:15378"/>
        <dbReference type="ChEBI" id="CHEBI:15379"/>
        <dbReference type="ChEBI" id="CHEBI:16240"/>
        <dbReference type="ChEBI" id="CHEBI:18421"/>
        <dbReference type="EC" id="1.15.1.1"/>
    </reaction>
</comment>
<evidence type="ECO:0000256" key="11">
    <source>
        <dbReference type="ARBA" id="ARBA00049204"/>
    </source>
</evidence>
<evidence type="ECO:0000313" key="18">
    <source>
        <dbReference type="Proteomes" id="UP000663193"/>
    </source>
</evidence>
<dbReference type="SUPFAM" id="SSF46609">
    <property type="entry name" value="Fe,Mn superoxide dismutase (SOD), N-terminal domain"/>
    <property type="match status" value="1"/>
</dbReference>
<name>A0A7U2EPH9_PHANO</name>
<dbReference type="EMBL" id="CP069023">
    <property type="protein sequence ID" value="QRC90609.1"/>
    <property type="molecule type" value="Genomic_DNA"/>
</dbReference>
<dbReference type="InterPro" id="IPR019831">
    <property type="entry name" value="Mn/Fe_SOD_N"/>
</dbReference>
<evidence type="ECO:0000259" key="15">
    <source>
        <dbReference type="Pfam" id="PF00081"/>
    </source>
</evidence>
<evidence type="ECO:0000259" key="16">
    <source>
        <dbReference type="Pfam" id="PF02777"/>
    </source>
</evidence>
<sequence>MVSHLSLSLCLSTLIFIVPGIFATDQQPFEFGAMSTPQYTLPPLPYSYDALEPHISAQIMELHHSKHHQTYITNLNGLLKTQAEAVHTSDITSQVSLQQGIKFNAGGHISLTDQASTAIHHSLFWSNLAPADSAEAKSSAAPELIKQIKSIWGDEEKFKEAFNTALLGIQGSGWGWLIKVDTGNQQRLAIVTTKDQDPVVGKGETPIFGVDMWEHAYYLQYQNGKAAYVKNIWNVINWKTAEERFLGSRADAFKVLKASI</sequence>
<comment type="function">
    <text evidence="2">Destroys superoxide anion radicals which are normally produced within the cells and which are toxic to biological systems.</text>
</comment>
<evidence type="ECO:0000313" key="17">
    <source>
        <dbReference type="EMBL" id="QRC90609.1"/>
    </source>
</evidence>
<evidence type="ECO:0000256" key="1">
    <source>
        <dbReference type="ARBA" id="ARBA00001936"/>
    </source>
</evidence>
<dbReference type="Proteomes" id="UP000663193">
    <property type="component" value="Chromosome 1"/>
</dbReference>
<evidence type="ECO:0000256" key="6">
    <source>
        <dbReference type="ARBA" id="ARBA00022723"/>
    </source>
</evidence>
<feature type="binding site" evidence="12">
    <location>
        <position position="215"/>
    </location>
    <ligand>
        <name>Mn(2+)</name>
        <dbReference type="ChEBI" id="CHEBI:29035"/>
    </ligand>
</feature>
<comment type="function">
    <text evidence="13">Destroys radicals which are normally produced within the cells and which are toxic to biological systems.</text>
</comment>
<feature type="signal peptide" evidence="14">
    <location>
        <begin position="1"/>
        <end position="23"/>
    </location>
</feature>
<evidence type="ECO:0000256" key="14">
    <source>
        <dbReference type="SAM" id="SignalP"/>
    </source>
</evidence>
<protein>
    <recommendedName>
        <fullName evidence="13">Superoxide dismutase</fullName>
        <ecNumber evidence="13">1.15.1.1</ecNumber>
    </recommendedName>
</protein>
<dbReference type="Pfam" id="PF02777">
    <property type="entry name" value="Sod_Fe_C"/>
    <property type="match status" value="1"/>
</dbReference>
<dbReference type="PANTHER" id="PTHR11404:SF29">
    <property type="entry name" value="SUPEROXIDE DISMUTASE"/>
    <property type="match status" value="1"/>
</dbReference>
<evidence type="ECO:0000256" key="7">
    <source>
        <dbReference type="ARBA" id="ARBA00022946"/>
    </source>
</evidence>
<dbReference type="GO" id="GO:0005759">
    <property type="term" value="C:mitochondrial matrix"/>
    <property type="evidence" value="ECO:0007669"/>
    <property type="project" value="UniProtKB-SubCell"/>
</dbReference>
<keyword evidence="9" id="KW-0496">Mitochondrion</keyword>